<feature type="region of interest" description="Disordered" evidence="1">
    <location>
        <begin position="326"/>
        <end position="375"/>
    </location>
</feature>
<protein>
    <submittedName>
        <fullName evidence="5">Uncharacterized protein LOC110747385</fullName>
    </submittedName>
</protein>
<feature type="domain" description="DUF4283" evidence="3">
    <location>
        <begin position="49"/>
        <end position="129"/>
    </location>
</feature>
<dbReference type="InterPro" id="IPR043502">
    <property type="entry name" value="DNA/RNA_pol_sf"/>
</dbReference>
<dbReference type="Pfam" id="PF14111">
    <property type="entry name" value="DUF4283"/>
    <property type="match status" value="1"/>
</dbReference>
<keyword evidence="4" id="KW-1185">Reference proteome</keyword>
<dbReference type="InterPro" id="IPR000477">
    <property type="entry name" value="RT_dom"/>
</dbReference>
<dbReference type="Pfam" id="PF00078">
    <property type="entry name" value="RVT_1"/>
    <property type="match status" value="1"/>
</dbReference>
<feature type="domain" description="Reverse transcriptase" evidence="2">
    <location>
        <begin position="905"/>
        <end position="1018"/>
    </location>
</feature>
<reference evidence="5" key="1">
    <citation type="submission" date="2025-08" db="UniProtKB">
        <authorList>
            <consortium name="RefSeq"/>
        </authorList>
    </citation>
    <scope>IDENTIFICATION</scope>
</reference>
<dbReference type="CDD" id="cd01650">
    <property type="entry name" value="RT_nLTR_like"/>
    <property type="match status" value="1"/>
</dbReference>
<dbReference type="PANTHER" id="PTHR31286:SF99">
    <property type="entry name" value="DUF4283 DOMAIN-CONTAINING PROTEIN"/>
    <property type="match status" value="1"/>
</dbReference>
<dbReference type="PANTHER" id="PTHR31286">
    <property type="entry name" value="GLYCINE-RICH CELL WALL STRUCTURAL PROTEIN 1.8-LIKE"/>
    <property type="match status" value="1"/>
</dbReference>
<organism evidence="4 5">
    <name type="scientific">Prunus avium</name>
    <name type="common">Cherry</name>
    <name type="synonym">Cerasus avium</name>
    <dbReference type="NCBI Taxonomy" id="42229"/>
    <lineage>
        <taxon>Eukaryota</taxon>
        <taxon>Viridiplantae</taxon>
        <taxon>Streptophyta</taxon>
        <taxon>Embryophyta</taxon>
        <taxon>Tracheophyta</taxon>
        <taxon>Spermatophyta</taxon>
        <taxon>Magnoliopsida</taxon>
        <taxon>eudicotyledons</taxon>
        <taxon>Gunneridae</taxon>
        <taxon>Pentapetalae</taxon>
        <taxon>rosids</taxon>
        <taxon>fabids</taxon>
        <taxon>Rosales</taxon>
        <taxon>Rosaceae</taxon>
        <taxon>Amygdaloideae</taxon>
        <taxon>Amygdaleae</taxon>
        <taxon>Prunus</taxon>
    </lineage>
</organism>
<feature type="region of interest" description="Disordered" evidence="1">
    <location>
        <begin position="294"/>
        <end position="314"/>
    </location>
</feature>
<dbReference type="InterPro" id="IPR040256">
    <property type="entry name" value="At4g02000-like"/>
</dbReference>
<sequence>MSFKDKVAGDFGMAEEQMDIGDDDIIIKSGTIPSIQFSEKIKNALYRPWRTAVIIKLMGRPLAYTFLRARLLQKWALKGPMSLIDLDNNYFIVKFVYEEDMRYVLTSGPWQIAGQYVVTQKWKPGFNAQEEKISHMTAWVRINGLNVEYFRYDVLEKIGNLIGNTIKVDANTMSQARGKFARICIELDLSKPLTPFIEIEGRTFGVVYEGINLVCFECGCYGHGRDTCPIIVQAKQKIADSVEGMEVSITNKNDELQVDSPATLAAENPAKIHGEWMLMKTRNFKKKILNDSGKGAEISKRNPKISNDNNGSRFNVLNEEGKIDNGTVMEEFPPDKATASSSNRANKSVAKPAVIPAGKATPPGNKSPTSYGSSPWVFKKPLKDITNSTGTLGGRDINRLGTGSKKLWKNRGGTKPLNFPVVETFGMQVNGADLQDDVRGSFSFNVNGPLTCDPSLAKGGTLLGPEPPDDYNIEPVVGETAEMRDMSDDMEQQSECLDQGGVWLLWNGNSVSLQVVAHSSQSITALVTLGNQWWLLSVVYANPCQGIRESLWKYFDGLARASHLPWLVLGDFNDIVSAVEKCGGNLDQGDRSFIDWIDRNQLVDLGFSGAKFTWCNKRNAEGIIWKRLDRGLCNIKWRLLFPEAHLSHLPRVNSDHCPILVSLDSNHFPERNCTPFRFQAMWMSHPDFPDFIHANWNTGDGHASQKSARLKSSLISWNRQVFGCLFQNKRRLLARLAGIQRKLCLRHNPYLCDLEAELTNNYNLILEQEELFWLQKSRNTWLKEGDKNSRFFHLSTIIRRRRNKLEGLNNDAGVWISDKTGLKQIIVDYFQGLNCVVSTEEIKESLFNIGGLKTPGPDGFPAIFYQKFWEVCSNDIISFTNECFQTATLPEHINETLIALVPKVERPVSMTQLRPISLCNTLYKVVSKILVARLRPCMTKLVSPNQVSFVPGRQITDNIVIAQEVLHKFKMAKGKKGFIAWKIDLSKAYDRLHWHFIREVLWEVGINILRFYYLWLIQQKTHDRSWKPVQICQGGPKISHLFFADDLILFGEASIHQAHLMKRCLDDFCQLSGQKVSFDKSRICVSPNICSDLANSIATISGSPYSSNLGKYLGVPLIHTRVDKTTYQEVIAKVQKRLASWKHHTLSMAGRITLLQSVTAAIPLYTMQTVKLPISVCDRLDQLNRNFLWGHTADKATTHLVNWETSCKPKAAGGLGIKNMAWMNQALLAKSGWRLLQQEQGLWAEVFKAKYLKQSDILTAKASNSHCCSSAWRGVLYGIAPLSKGLKWRVGSGDNVRFWTDNWLSCGPLQQHALFDLTEDMLQLN</sequence>
<dbReference type="SUPFAM" id="SSF56219">
    <property type="entry name" value="DNase I-like"/>
    <property type="match status" value="1"/>
</dbReference>
<dbReference type="Proteomes" id="UP000515124">
    <property type="component" value="Unplaced"/>
</dbReference>
<evidence type="ECO:0000256" key="1">
    <source>
        <dbReference type="SAM" id="MobiDB-lite"/>
    </source>
</evidence>
<feature type="compositionally biased region" description="Polar residues" evidence="1">
    <location>
        <begin position="364"/>
        <end position="373"/>
    </location>
</feature>
<name>A0A6P5RJV1_PRUAV</name>
<evidence type="ECO:0000313" key="4">
    <source>
        <dbReference type="Proteomes" id="UP000515124"/>
    </source>
</evidence>
<accession>A0A6P5RJV1</accession>
<feature type="non-terminal residue" evidence="5">
    <location>
        <position position="1325"/>
    </location>
</feature>
<evidence type="ECO:0000259" key="2">
    <source>
        <dbReference type="Pfam" id="PF00078"/>
    </source>
</evidence>
<dbReference type="InterPro" id="IPR036691">
    <property type="entry name" value="Endo/exonu/phosph_ase_sf"/>
</dbReference>
<dbReference type="Gene3D" id="3.60.10.10">
    <property type="entry name" value="Endonuclease/exonuclease/phosphatase"/>
    <property type="match status" value="1"/>
</dbReference>
<dbReference type="RefSeq" id="XP_021803264.1">
    <property type="nucleotide sequence ID" value="XM_021947572.1"/>
</dbReference>
<proteinExistence type="predicted"/>
<gene>
    <name evidence="5" type="primary">LOC110747385</name>
</gene>
<feature type="compositionally biased region" description="Polar residues" evidence="1">
    <location>
        <begin position="304"/>
        <end position="314"/>
    </location>
</feature>
<dbReference type="SUPFAM" id="SSF56672">
    <property type="entry name" value="DNA/RNA polymerases"/>
    <property type="match status" value="1"/>
</dbReference>
<dbReference type="GeneID" id="110747385"/>
<dbReference type="InterPro" id="IPR025558">
    <property type="entry name" value="DUF4283"/>
</dbReference>
<evidence type="ECO:0000313" key="5">
    <source>
        <dbReference type="RefSeq" id="XP_021803264.1"/>
    </source>
</evidence>
<dbReference type="KEGG" id="pavi:110747385"/>
<evidence type="ECO:0000259" key="3">
    <source>
        <dbReference type="Pfam" id="PF14111"/>
    </source>
</evidence>